<dbReference type="VEuPathDB" id="FungiDB:BO70DRAFT_256472"/>
<dbReference type="OrthoDB" id="4503105at2759"/>
<dbReference type="STRING" id="1448321.A0A317VID7"/>
<protein>
    <submittedName>
        <fullName evidence="2">Uncharacterized protein</fullName>
    </submittedName>
</protein>
<comment type="caution">
    <text evidence="2">The sequence shown here is derived from an EMBL/GenBank/DDBJ whole genome shotgun (WGS) entry which is preliminary data.</text>
</comment>
<evidence type="ECO:0000256" key="1">
    <source>
        <dbReference type="SAM" id="MobiDB-lite"/>
    </source>
</evidence>
<dbReference type="EMBL" id="MSFL01000025">
    <property type="protein sequence ID" value="PWY72947.1"/>
    <property type="molecule type" value="Genomic_DNA"/>
</dbReference>
<proteinExistence type="predicted"/>
<dbReference type="AlphaFoldDB" id="A0A317VID7"/>
<evidence type="ECO:0000313" key="3">
    <source>
        <dbReference type="Proteomes" id="UP000247233"/>
    </source>
</evidence>
<accession>A0A317VID7</accession>
<dbReference type="RefSeq" id="XP_025396601.1">
    <property type="nucleotide sequence ID" value="XM_025538857.1"/>
</dbReference>
<reference evidence="2 3" key="1">
    <citation type="submission" date="2016-12" db="EMBL/GenBank/DDBJ databases">
        <title>The genomes of Aspergillus section Nigri reveals drivers in fungal speciation.</title>
        <authorList>
            <consortium name="DOE Joint Genome Institute"/>
            <person name="Vesth T.C."/>
            <person name="Nybo J."/>
            <person name="Theobald S."/>
            <person name="Brandl J."/>
            <person name="Frisvad J.C."/>
            <person name="Nielsen K.F."/>
            <person name="Lyhne E.K."/>
            <person name="Kogle M.E."/>
            <person name="Kuo A."/>
            <person name="Riley R."/>
            <person name="Clum A."/>
            <person name="Nolan M."/>
            <person name="Lipzen A."/>
            <person name="Salamov A."/>
            <person name="Henrissat B."/>
            <person name="Wiebenga A."/>
            <person name="De Vries R.P."/>
            <person name="Grigoriev I.V."/>
            <person name="Mortensen U.H."/>
            <person name="Andersen M.R."/>
            <person name="Baker S.E."/>
        </authorList>
    </citation>
    <scope>NUCLEOTIDE SEQUENCE [LARGE SCALE GENOMIC DNA]</scope>
    <source>
        <strain evidence="2 3">CBS 117.55</strain>
    </source>
</reference>
<evidence type="ECO:0000313" key="2">
    <source>
        <dbReference type="EMBL" id="PWY72947.1"/>
    </source>
</evidence>
<feature type="non-terminal residue" evidence="2">
    <location>
        <position position="395"/>
    </location>
</feature>
<feature type="region of interest" description="Disordered" evidence="1">
    <location>
        <begin position="23"/>
        <end position="42"/>
    </location>
</feature>
<dbReference type="GeneID" id="37061094"/>
<organism evidence="2 3">
    <name type="scientific">Aspergillus heteromorphus CBS 117.55</name>
    <dbReference type="NCBI Taxonomy" id="1448321"/>
    <lineage>
        <taxon>Eukaryota</taxon>
        <taxon>Fungi</taxon>
        <taxon>Dikarya</taxon>
        <taxon>Ascomycota</taxon>
        <taxon>Pezizomycotina</taxon>
        <taxon>Eurotiomycetes</taxon>
        <taxon>Eurotiomycetidae</taxon>
        <taxon>Eurotiales</taxon>
        <taxon>Aspergillaceae</taxon>
        <taxon>Aspergillus</taxon>
        <taxon>Aspergillus subgen. Circumdati</taxon>
    </lineage>
</organism>
<feature type="non-terminal residue" evidence="2">
    <location>
        <position position="1"/>
    </location>
</feature>
<feature type="region of interest" description="Disordered" evidence="1">
    <location>
        <begin position="104"/>
        <end position="124"/>
    </location>
</feature>
<keyword evidence="3" id="KW-1185">Reference proteome</keyword>
<name>A0A317VID7_9EURO</name>
<gene>
    <name evidence="2" type="ORF">BO70DRAFT_256472</name>
</gene>
<dbReference type="Proteomes" id="UP000247233">
    <property type="component" value="Unassembled WGS sequence"/>
</dbReference>
<sequence length="395" mass="44030">SFWENLPKISLTAGALRELDRRSGPPQLAQRSDFPSLDPRFHTNTIKHYRPTEFAPDIIKACSPNDLKEIKKLARRGGPDISSFQYFLPPPQAFDDISMEPAKFNSHGTGPSSESMERPGRKATTTYSRNFEQHLISHNIYPVGYMYPDDRIPADPRNLDAINAVLSKQRNSPPPSDEDFGKFRRACPHASKEDLVTTLLIPKIEGNTSNPRNMGAGYPFRNLAPLTNGGISHAKPDLFHGARPGELNDAVCQELNNQVAPSTEIHLPLAPNFFLEVKGNHGSSSVADRQACYDGALGARAIHALRTFRQDQDQESDGNAYTITATFHDGTLKLFTTHRTEPRNASERPEYIMTLVGGWFMPGNFASFRQGVAAYRNARDWAKGQRDEIISRANE</sequence>